<dbReference type="SUPFAM" id="SSF54001">
    <property type="entry name" value="Cysteine proteinases"/>
    <property type="match status" value="1"/>
</dbReference>
<sequence>MSTERQGIGRFLDQAGISADHSSIERLARAVKTFAVLPYENITKIIRLATSSGLARARRMPDEVLRDHFRWYTGGTCFSLVNTLKDIVCELDFEPQILMADMRVGENVHCALKVKISGTEFLLDPGYLLDEPIPLNYEQATYQHNPMNVITLEPEETAAAFNISVIRRGEKKWRYRLKMAPVSESEFLQHWDRSFSMNMMNSLTLSRVSPSGQLYFSRSRMHIVKPEKRKTDKVRGLEAACIKQHFQIDPDLVRKALLILEHQRNSSQDKP</sequence>
<dbReference type="Pfam" id="PF00797">
    <property type="entry name" value="Acetyltransf_2"/>
    <property type="match status" value="1"/>
</dbReference>
<accession>A0ABV6Z221</accession>
<dbReference type="InterPro" id="IPR001447">
    <property type="entry name" value="Arylamine_N-AcTrfase"/>
</dbReference>
<evidence type="ECO:0000313" key="3">
    <source>
        <dbReference type="Proteomes" id="UP001594351"/>
    </source>
</evidence>
<comment type="caution">
    <text evidence="2">The sequence shown here is derived from an EMBL/GenBank/DDBJ whole genome shotgun (WGS) entry which is preliminary data.</text>
</comment>
<gene>
    <name evidence="2" type="ORF">ACFL27_19905</name>
</gene>
<evidence type="ECO:0000256" key="1">
    <source>
        <dbReference type="ARBA" id="ARBA00006547"/>
    </source>
</evidence>
<dbReference type="InterPro" id="IPR053710">
    <property type="entry name" value="Arylamine_NAT_domain_sf"/>
</dbReference>
<dbReference type="InterPro" id="IPR038765">
    <property type="entry name" value="Papain-like_cys_pep_sf"/>
</dbReference>
<name>A0ABV6Z221_UNCC1</name>
<proteinExistence type="inferred from homology"/>
<reference evidence="2 3" key="1">
    <citation type="submission" date="2024-09" db="EMBL/GenBank/DDBJ databases">
        <title>Laminarin stimulates single cell rates of sulfate reduction while oxygen inhibits transcriptomic activity in coastal marine sediment.</title>
        <authorList>
            <person name="Lindsay M."/>
            <person name="Orcutt B."/>
            <person name="Emerson D."/>
            <person name="Stepanauskas R."/>
            <person name="D'Angelo T."/>
        </authorList>
    </citation>
    <scope>NUCLEOTIDE SEQUENCE [LARGE SCALE GENOMIC DNA]</scope>
    <source>
        <strain evidence="2">SAG AM-311-K15</strain>
    </source>
</reference>
<protein>
    <submittedName>
        <fullName evidence="2">Arylamine N-acetyltransferase</fullName>
    </submittedName>
</protein>
<dbReference type="Gene3D" id="3.30.2140.20">
    <property type="match status" value="1"/>
</dbReference>
<evidence type="ECO:0000313" key="2">
    <source>
        <dbReference type="EMBL" id="MFC1852468.1"/>
    </source>
</evidence>
<comment type="similarity">
    <text evidence="1">Belongs to the arylamine N-acetyltransferase family.</text>
</comment>
<dbReference type="Proteomes" id="UP001594351">
    <property type="component" value="Unassembled WGS sequence"/>
</dbReference>
<keyword evidence="3" id="KW-1185">Reference proteome</keyword>
<dbReference type="EMBL" id="JBHPBY010000316">
    <property type="protein sequence ID" value="MFC1852468.1"/>
    <property type="molecule type" value="Genomic_DNA"/>
</dbReference>
<organism evidence="2 3">
    <name type="scientific">candidate division CSSED10-310 bacterium</name>
    <dbReference type="NCBI Taxonomy" id="2855610"/>
    <lineage>
        <taxon>Bacteria</taxon>
        <taxon>Bacteria division CSSED10-310</taxon>
    </lineage>
</organism>